<gene>
    <name evidence="2" type="ORF">L323_01405</name>
</gene>
<dbReference type="RefSeq" id="WP_020813931.1">
    <property type="nucleotide sequence ID" value="NZ_ATAY01000008.1"/>
</dbReference>
<dbReference type="STRING" id="1330534.L323_01405"/>
<evidence type="ECO:0000313" key="2">
    <source>
        <dbReference type="EMBL" id="EPR14083.1"/>
    </source>
</evidence>
<dbReference type="EMBL" id="ATAY01000008">
    <property type="protein sequence ID" value="EPR14083.1"/>
    <property type="molecule type" value="Genomic_DNA"/>
</dbReference>
<protein>
    <submittedName>
        <fullName evidence="2">Uncharacterized protein</fullName>
    </submittedName>
</protein>
<accession>U4R745</accession>
<reference evidence="2 3" key="1">
    <citation type="journal article" date="2013" name="Genome Announc.">
        <title>Draft Genome Sequence of the Cellulolytic Bacterium Clostridium papyrosolvens C7 (ATCC 700395).</title>
        <authorList>
            <person name="Zepeda V."/>
            <person name="Dassa B."/>
            <person name="Borovok I."/>
            <person name="Lamed R."/>
            <person name="Bayer E.A."/>
            <person name="Cate J.H."/>
        </authorList>
    </citation>
    <scope>NUCLEOTIDE SEQUENCE [LARGE SCALE GENOMIC DNA]</scope>
    <source>
        <strain evidence="2 3">C7</strain>
    </source>
</reference>
<keyword evidence="1" id="KW-0812">Transmembrane</keyword>
<evidence type="ECO:0000256" key="1">
    <source>
        <dbReference type="SAM" id="Phobius"/>
    </source>
</evidence>
<dbReference type="AlphaFoldDB" id="U4R745"/>
<name>U4R745_9FIRM</name>
<dbReference type="PATRIC" id="fig|1330534.3.peg.284"/>
<dbReference type="OrthoDB" id="1739705at2"/>
<dbReference type="Proteomes" id="UP000016860">
    <property type="component" value="Unassembled WGS sequence"/>
</dbReference>
<comment type="caution">
    <text evidence="2">The sequence shown here is derived from an EMBL/GenBank/DDBJ whole genome shotgun (WGS) entry which is preliminary data.</text>
</comment>
<keyword evidence="1" id="KW-1133">Transmembrane helix</keyword>
<organism evidence="2 3">
    <name type="scientific">Ruminiclostridium papyrosolvens C7</name>
    <dbReference type="NCBI Taxonomy" id="1330534"/>
    <lineage>
        <taxon>Bacteria</taxon>
        <taxon>Bacillati</taxon>
        <taxon>Bacillota</taxon>
        <taxon>Clostridia</taxon>
        <taxon>Eubacteriales</taxon>
        <taxon>Oscillospiraceae</taxon>
        <taxon>Ruminiclostridium</taxon>
    </lineage>
</organism>
<keyword evidence="1" id="KW-0472">Membrane</keyword>
<feature type="transmembrane region" description="Helical" evidence="1">
    <location>
        <begin position="86"/>
        <end position="106"/>
    </location>
</feature>
<proteinExistence type="predicted"/>
<sequence>MKQEYSNNKGYDNSHLTWNNSEVTGLEREMLLGNLNYINSKVISNWTKGVLTVLTVLIPVIGQVIGLIAGMVFLSDEAKDKRSFGTVLIAVSIITFCTLAFLWLNWRGLLKFV</sequence>
<feature type="transmembrane region" description="Helical" evidence="1">
    <location>
        <begin position="50"/>
        <end position="74"/>
    </location>
</feature>
<evidence type="ECO:0000313" key="3">
    <source>
        <dbReference type="Proteomes" id="UP000016860"/>
    </source>
</evidence>